<dbReference type="HOGENOM" id="CLU_2575537_0_0_1"/>
<reference evidence="1 2" key="1">
    <citation type="submission" date="2014-05" db="EMBL/GenBank/DDBJ databases">
        <title>Draft genome sequence of a rare smut relative, Tilletiaria anomala UBC 951.</title>
        <authorList>
            <consortium name="DOE Joint Genome Institute"/>
            <person name="Toome M."/>
            <person name="Kuo A."/>
            <person name="Henrissat B."/>
            <person name="Lipzen A."/>
            <person name="Tritt A."/>
            <person name="Yoshinaga Y."/>
            <person name="Zane M."/>
            <person name="Barry K."/>
            <person name="Grigoriev I.V."/>
            <person name="Spatafora J.W."/>
            <person name="Aimea M.C."/>
        </authorList>
    </citation>
    <scope>NUCLEOTIDE SEQUENCE [LARGE SCALE GENOMIC DNA]</scope>
    <source>
        <strain evidence="1 2">UBC 951</strain>
    </source>
</reference>
<evidence type="ECO:0000313" key="1">
    <source>
        <dbReference type="EMBL" id="KDN45970.1"/>
    </source>
</evidence>
<evidence type="ECO:0000313" key="2">
    <source>
        <dbReference type="Proteomes" id="UP000027361"/>
    </source>
</evidence>
<dbReference type="InParanoid" id="A0A066W5C2"/>
<dbReference type="AlphaFoldDB" id="A0A066W5C2"/>
<name>A0A066W5C2_TILAU</name>
<organism evidence="1 2">
    <name type="scientific">Tilletiaria anomala (strain ATCC 24038 / CBS 436.72 / UBC 951)</name>
    <dbReference type="NCBI Taxonomy" id="1037660"/>
    <lineage>
        <taxon>Eukaryota</taxon>
        <taxon>Fungi</taxon>
        <taxon>Dikarya</taxon>
        <taxon>Basidiomycota</taxon>
        <taxon>Ustilaginomycotina</taxon>
        <taxon>Exobasidiomycetes</taxon>
        <taxon>Georgefischeriales</taxon>
        <taxon>Tilletiariaceae</taxon>
        <taxon>Tilletiaria</taxon>
    </lineage>
</organism>
<dbReference type="Proteomes" id="UP000027361">
    <property type="component" value="Unassembled WGS sequence"/>
</dbReference>
<proteinExistence type="predicted"/>
<accession>A0A066W5C2</accession>
<sequence length="81" mass="8944">MSDKPLWTDTFNETTTRSGQPIILSIEQKAGRQSPGTPTKYVRWSGRILFELPTGLILSLHASTDLQLDSFEPAPGPDNCL</sequence>
<keyword evidence="2" id="KW-1185">Reference proteome</keyword>
<dbReference type="GeneID" id="25264404"/>
<comment type="caution">
    <text evidence="1">The sequence shown here is derived from an EMBL/GenBank/DDBJ whole genome shotgun (WGS) entry which is preliminary data.</text>
</comment>
<protein>
    <submittedName>
        <fullName evidence="1">Uncharacterized protein</fullName>
    </submittedName>
</protein>
<dbReference type="EMBL" id="JMSN01000038">
    <property type="protein sequence ID" value="KDN45970.1"/>
    <property type="molecule type" value="Genomic_DNA"/>
</dbReference>
<dbReference type="RefSeq" id="XP_013243408.1">
    <property type="nucleotide sequence ID" value="XM_013387954.1"/>
</dbReference>
<gene>
    <name evidence="1" type="ORF">K437DRAFT_256386</name>
</gene>